<dbReference type="PANTHER" id="PTHR43588:SF1">
    <property type="entry name" value="COBALT-PRECORRIN-8 METHYLMUTASE"/>
    <property type="match status" value="1"/>
</dbReference>
<dbReference type="EMBL" id="CP001649">
    <property type="protein sequence ID" value="ACS79586.1"/>
    <property type="molecule type" value="Genomic_DNA"/>
</dbReference>
<dbReference type="RefSeq" id="WP_015851404.1">
    <property type="nucleotide sequence ID" value="NC_012881.1"/>
</dbReference>
<evidence type="ECO:0000313" key="6">
    <source>
        <dbReference type="EMBL" id="ACS79586.1"/>
    </source>
</evidence>
<dbReference type="Proteomes" id="UP000002601">
    <property type="component" value="Chromosome"/>
</dbReference>
<keyword evidence="3" id="KW-0169">Cobalamin biosynthesis</keyword>
<evidence type="ECO:0000256" key="2">
    <source>
        <dbReference type="ARBA" id="ARBA00009774"/>
    </source>
</evidence>
<comment type="similarity">
    <text evidence="2">Belongs to the CobH/CbiC family.</text>
</comment>
<sequence length="224" mass="23772">MSGKVELMAVAKPGDIEKKSFEIIDSEVPEPRRFEGIEWQIARRMVHTTADFELIDLVRFHPGAVAAGLAALRGGCTIATDTEMARCGIPMRRMTPLGCEVRCLMNDPEVIASAKKNSTTRAHAALELAASSLKPAIHVVGNAPTALIRLVNLVEEGKMAPPALVVGMPVGFVNAAESKALLMNCESIPYISIEGRKGGSALAACVINALAEVVLAEKNLCGEI</sequence>
<evidence type="ECO:0000256" key="4">
    <source>
        <dbReference type="ARBA" id="ARBA00023235"/>
    </source>
</evidence>
<dbReference type="Gene3D" id="3.40.50.10230">
    <property type="entry name" value="Cobalamin biosynthesis CobH/CbiC, precorrin-8X methylmutase"/>
    <property type="match status" value="1"/>
</dbReference>
<dbReference type="AlphaFoldDB" id="C6BSB0"/>
<protein>
    <submittedName>
        <fullName evidence="6">Precorrin-8X methylmutase</fullName>
        <ecNumber evidence="6">5.4.1.2</ecNumber>
    </submittedName>
</protein>
<dbReference type="GO" id="GO:0016993">
    <property type="term" value="F:precorrin-8X methylmutase activity"/>
    <property type="evidence" value="ECO:0007669"/>
    <property type="project" value="InterPro"/>
</dbReference>
<accession>C6BSB0</accession>
<comment type="pathway">
    <text evidence="1">Cofactor biosynthesis; adenosylcobalamin biosynthesis.</text>
</comment>
<dbReference type="EC" id="5.4.1.2" evidence="6"/>
<dbReference type="PANTHER" id="PTHR43588">
    <property type="entry name" value="COBALT-PRECORRIN-8 METHYLMUTASE"/>
    <property type="match status" value="1"/>
</dbReference>
<evidence type="ECO:0000313" key="7">
    <source>
        <dbReference type="Proteomes" id="UP000002601"/>
    </source>
</evidence>
<dbReference type="eggNOG" id="COG2082">
    <property type="taxonomic scope" value="Bacteria"/>
</dbReference>
<evidence type="ECO:0000256" key="1">
    <source>
        <dbReference type="ARBA" id="ARBA00004953"/>
    </source>
</evidence>
<dbReference type="GO" id="GO:0009236">
    <property type="term" value="P:cobalamin biosynthetic process"/>
    <property type="evidence" value="ECO:0007669"/>
    <property type="project" value="UniProtKB-UniPathway"/>
</dbReference>
<dbReference type="HOGENOM" id="CLU_084703_1_1_7"/>
<dbReference type="UniPathway" id="UPA00148"/>
<name>C6BSB0_MARSD</name>
<reference evidence="6 7" key="1">
    <citation type="submission" date="2009-06" db="EMBL/GenBank/DDBJ databases">
        <title>Complete sequence of Desulfovibrio salexigens DSM 2638.</title>
        <authorList>
            <consortium name="US DOE Joint Genome Institute"/>
            <person name="Lucas S."/>
            <person name="Copeland A."/>
            <person name="Lapidus A."/>
            <person name="Glavina del Rio T."/>
            <person name="Tice H."/>
            <person name="Bruce D."/>
            <person name="Goodwin L."/>
            <person name="Pitluck S."/>
            <person name="Munk A.C."/>
            <person name="Brettin T."/>
            <person name="Detter J.C."/>
            <person name="Han C."/>
            <person name="Tapia R."/>
            <person name="Larimer F."/>
            <person name="Land M."/>
            <person name="Hauser L."/>
            <person name="Kyrpides N."/>
            <person name="Anderson I."/>
            <person name="Wall J.D."/>
            <person name="Arkin A.P."/>
            <person name="Dehal P."/>
            <person name="Chivian D."/>
            <person name="Giles B."/>
            <person name="Hazen T.C."/>
        </authorList>
    </citation>
    <scope>NUCLEOTIDE SEQUENCE [LARGE SCALE GENOMIC DNA]</scope>
    <source>
        <strain evidence="7">ATCC 14822 / DSM 2638 / NCIMB 8403 / VKM B-1763</strain>
    </source>
</reference>
<keyword evidence="7" id="KW-1185">Reference proteome</keyword>
<dbReference type="Pfam" id="PF02570">
    <property type="entry name" value="CbiC"/>
    <property type="match status" value="1"/>
</dbReference>
<dbReference type="STRING" id="526222.Desal_1524"/>
<dbReference type="InterPro" id="IPR036588">
    <property type="entry name" value="CobH/CbiC_sf"/>
</dbReference>
<gene>
    <name evidence="6" type="ordered locus">Desal_1524</name>
</gene>
<organism evidence="6 7">
    <name type="scientific">Maridesulfovibrio salexigens (strain ATCC 14822 / DSM 2638 / NCIMB 8403 / VKM B-1763)</name>
    <name type="common">Desulfovibrio salexigens</name>
    <dbReference type="NCBI Taxonomy" id="526222"/>
    <lineage>
        <taxon>Bacteria</taxon>
        <taxon>Pseudomonadati</taxon>
        <taxon>Thermodesulfobacteriota</taxon>
        <taxon>Desulfovibrionia</taxon>
        <taxon>Desulfovibrionales</taxon>
        <taxon>Desulfovibrionaceae</taxon>
        <taxon>Maridesulfovibrio</taxon>
    </lineage>
</organism>
<dbReference type="InterPro" id="IPR003722">
    <property type="entry name" value="Cbl_synth_CobH/CbiC"/>
</dbReference>
<dbReference type="SUPFAM" id="SSF63965">
    <property type="entry name" value="Precorrin-8X methylmutase CbiC/CobH"/>
    <property type="match status" value="1"/>
</dbReference>
<evidence type="ECO:0000256" key="3">
    <source>
        <dbReference type="ARBA" id="ARBA00022573"/>
    </source>
</evidence>
<proteinExistence type="inferred from homology"/>
<feature type="domain" description="Cobalamin biosynthesis precorrin-8X methylmutase CobH/CbiC" evidence="5">
    <location>
        <begin position="15"/>
        <end position="212"/>
    </location>
</feature>
<evidence type="ECO:0000259" key="5">
    <source>
        <dbReference type="Pfam" id="PF02570"/>
    </source>
</evidence>
<dbReference type="KEGG" id="dsa:Desal_1524"/>
<keyword evidence="4 6" id="KW-0413">Isomerase</keyword>